<evidence type="ECO:0000259" key="13">
    <source>
        <dbReference type="Pfam" id="PF00870"/>
    </source>
</evidence>
<feature type="region of interest" description="Disordered" evidence="12">
    <location>
        <begin position="366"/>
        <end position="391"/>
    </location>
</feature>
<dbReference type="SMR" id="A0A3R7SPV9"/>
<dbReference type="SUPFAM" id="SSF49417">
    <property type="entry name" value="p53-like transcription factors"/>
    <property type="match status" value="1"/>
</dbReference>
<keyword evidence="6" id="KW-0805">Transcription regulation</keyword>
<accession>A0A3R7SPV9</accession>
<evidence type="ECO:0000256" key="4">
    <source>
        <dbReference type="ARBA" id="ARBA00022723"/>
    </source>
</evidence>
<evidence type="ECO:0000256" key="11">
    <source>
        <dbReference type="PIRSR" id="PIRSR602117-1"/>
    </source>
</evidence>
<keyword evidence="5 11" id="KW-0862">Zinc</keyword>
<evidence type="ECO:0000256" key="12">
    <source>
        <dbReference type="SAM" id="MobiDB-lite"/>
    </source>
</evidence>
<dbReference type="OrthoDB" id="5915660at2759"/>
<dbReference type="Gene3D" id="2.60.40.720">
    <property type="match status" value="1"/>
</dbReference>
<dbReference type="InterPro" id="IPR008967">
    <property type="entry name" value="p53-like_TF_DNA-bd_sf"/>
</dbReference>
<dbReference type="GO" id="GO:0006915">
    <property type="term" value="P:apoptotic process"/>
    <property type="evidence" value="ECO:0007669"/>
    <property type="project" value="UniProtKB-KW"/>
</dbReference>
<keyword evidence="4 11" id="KW-0479">Metal-binding</keyword>
<dbReference type="PANTHER" id="PTHR11447">
    <property type="entry name" value="CELLULAR TUMOR ANTIGEN P53"/>
    <property type="match status" value="1"/>
</dbReference>
<evidence type="ECO:0000256" key="2">
    <source>
        <dbReference type="ARBA" id="ARBA00006167"/>
    </source>
</evidence>
<evidence type="ECO:0000256" key="5">
    <source>
        <dbReference type="ARBA" id="ARBA00022833"/>
    </source>
</evidence>
<dbReference type="GO" id="GO:0000981">
    <property type="term" value="F:DNA-binding transcription factor activity, RNA polymerase II-specific"/>
    <property type="evidence" value="ECO:0007669"/>
    <property type="project" value="TreeGrafter"/>
</dbReference>
<evidence type="ECO:0000256" key="1">
    <source>
        <dbReference type="ARBA" id="ARBA00004123"/>
    </source>
</evidence>
<dbReference type="GO" id="GO:0046872">
    <property type="term" value="F:metal ion binding"/>
    <property type="evidence" value="ECO:0007669"/>
    <property type="project" value="UniProtKB-KW"/>
</dbReference>
<dbReference type="InterPro" id="IPR012346">
    <property type="entry name" value="p53/RUNT-type_TF_DNA-bd_sf"/>
</dbReference>
<evidence type="ECO:0000256" key="8">
    <source>
        <dbReference type="ARBA" id="ARBA00023159"/>
    </source>
</evidence>
<protein>
    <submittedName>
        <fullName evidence="14">p53 protein</fullName>
    </submittedName>
</protein>
<feature type="compositionally biased region" description="Low complexity" evidence="12">
    <location>
        <begin position="64"/>
        <end position="85"/>
    </location>
</feature>
<evidence type="ECO:0000313" key="15">
    <source>
        <dbReference type="Proteomes" id="UP000283509"/>
    </source>
</evidence>
<organism evidence="14 15">
    <name type="scientific">Penaeus vannamei</name>
    <name type="common">Whiteleg shrimp</name>
    <name type="synonym">Litopenaeus vannamei</name>
    <dbReference type="NCBI Taxonomy" id="6689"/>
    <lineage>
        <taxon>Eukaryota</taxon>
        <taxon>Metazoa</taxon>
        <taxon>Ecdysozoa</taxon>
        <taxon>Arthropoda</taxon>
        <taxon>Crustacea</taxon>
        <taxon>Multicrustacea</taxon>
        <taxon>Malacostraca</taxon>
        <taxon>Eumalacostraca</taxon>
        <taxon>Eucarida</taxon>
        <taxon>Decapoda</taxon>
        <taxon>Dendrobranchiata</taxon>
        <taxon>Penaeoidea</taxon>
        <taxon>Penaeidae</taxon>
        <taxon>Penaeus</taxon>
    </lineage>
</organism>
<keyword evidence="8" id="KW-0010">Activator</keyword>
<dbReference type="Pfam" id="PF00870">
    <property type="entry name" value="P53"/>
    <property type="match status" value="1"/>
</dbReference>
<dbReference type="EMBL" id="QCYY01002464">
    <property type="protein sequence ID" value="ROT70128.1"/>
    <property type="molecule type" value="Genomic_DNA"/>
</dbReference>
<keyword evidence="7" id="KW-0238">DNA-binding</keyword>
<reference evidence="14 15" key="2">
    <citation type="submission" date="2019-01" db="EMBL/GenBank/DDBJ databases">
        <title>The decoding of complex shrimp genome reveals the adaptation for benthos swimmer, frequently molting mechanism and breeding impact on genome.</title>
        <authorList>
            <person name="Sun Y."/>
            <person name="Gao Y."/>
            <person name="Yu Y."/>
        </authorList>
    </citation>
    <scope>NUCLEOTIDE SEQUENCE [LARGE SCALE GENOMIC DNA]</scope>
    <source>
        <tissue evidence="14">Muscle</tissue>
    </source>
</reference>
<evidence type="ECO:0000256" key="3">
    <source>
        <dbReference type="ARBA" id="ARBA00022703"/>
    </source>
</evidence>
<comment type="subcellular location">
    <subcellularLocation>
        <location evidence="1">Nucleus</location>
    </subcellularLocation>
</comment>
<proteinExistence type="inferred from homology"/>
<dbReference type="CDD" id="cd08367">
    <property type="entry name" value="P53"/>
    <property type="match status" value="1"/>
</dbReference>
<keyword evidence="10" id="KW-0539">Nucleus</keyword>
<dbReference type="Proteomes" id="UP000283509">
    <property type="component" value="Unassembled WGS sequence"/>
</dbReference>
<dbReference type="PANTHER" id="PTHR11447:SF16">
    <property type="entry name" value="P53 PROTEIN LONG FORM VARIANT 1"/>
    <property type="match status" value="1"/>
</dbReference>
<evidence type="ECO:0000256" key="6">
    <source>
        <dbReference type="ARBA" id="ARBA00023015"/>
    </source>
</evidence>
<reference evidence="14 15" key="1">
    <citation type="submission" date="2018-04" db="EMBL/GenBank/DDBJ databases">
        <authorList>
            <person name="Zhang X."/>
            <person name="Yuan J."/>
            <person name="Li F."/>
            <person name="Xiang J."/>
        </authorList>
    </citation>
    <scope>NUCLEOTIDE SEQUENCE [LARGE SCALE GENOMIC DNA]</scope>
    <source>
        <tissue evidence="14">Muscle</tissue>
    </source>
</reference>
<evidence type="ECO:0000256" key="9">
    <source>
        <dbReference type="ARBA" id="ARBA00023163"/>
    </source>
</evidence>
<dbReference type="GO" id="GO:0000978">
    <property type="term" value="F:RNA polymerase II cis-regulatory region sequence-specific DNA binding"/>
    <property type="evidence" value="ECO:0007669"/>
    <property type="project" value="TreeGrafter"/>
</dbReference>
<feature type="binding site" evidence="11">
    <location>
        <position position="264"/>
    </location>
    <ligand>
        <name>Zn(2+)</name>
        <dbReference type="ChEBI" id="CHEBI:29105"/>
    </ligand>
</feature>
<name>A0A3R7SPV9_PENVA</name>
<sequence length="462" mass="51910">MSYYQQGGMQRSDSELLFGEDEYHLLRDDSLLQRIGSTNFHTLLETSDIVAVPELKDEEEQHQQQHQNQRQQQPQQQQQQQQQQQPVAQQVAYPIQNIDNQLILANPHIHGDIFQTVQVQQHTSQQQQLPQLQPGQQIPWDSLQTLDTENVEVLPSSNVSVGGVSAAIALIEGSTTSCLADSTLAHSVPSLQPWAGRHKFGISLPTGNKDRNKWCYSQDLGKLYLCPNVAVPVNVTLDDWVNANITMTPVFKQSCHRTEPVNRCYNCKSIQNCDPNLAEHLVQVEGEGCEYSFINDRYMVTVPLRPPPPGEVSSTLLIKIMCLTSCVGGPNRRPFCIVLTLRNSVTGEEIGRQILDIKCCKCPSRDLTNDEKSRTPTAPAAPSAEEEKRTKVRKLATEIAVGQKRKRPKIKLEPGTDSRMVNIAVPIEYEAEVKSYINKLIAADLIKKWQPDALMYPEEESN</sequence>
<feature type="region of interest" description="Disordered" evidence="12">
    <location>
        <begin position="57"/>
        <end position="85"/>
    </location>
</feature>
<dbReference type="InterPro" id="IPR011615">
    <property type="entry name" value="p53_DNA-bd"/>
</dbReference>
<dbReference type="AlphaFoldDB" id="A0A3R7SPV9"/>
<dbReference type="GO" id="GO:0005634">
    <property type="term" value="C:nucleus"/>
    <property type="evidence" value="ECO:0007669"/>
    <property type="project" value="UniProtKB-SubCell"/>
</dbReference>
<evidence type="ECO:0000313" key="14">
    <source>
        <dbReference type="EMBL" id="ROT70128.1"/>
    </source>
</evidence>
<comment type="cofactor">
    <cofactor evidence="11">
        <name>Zn(2+)</name>
        <dbReference type="ChEBI" id="CHEBI:29105"/>
    </cofactor>
    <text evidence="11">Binds 1 zinc ion per subunit.</text>
</comment>
<keyword evidence="3" id="KW-0053">Apoptosis</keyword>
<keyword evidence="15" id="KW-1185">Reference proteome</keyword>
<dbReference type="STRING" id="6689.A0A3R7SPV9"/>
<gene>
    <name evidence="14" type="ORF">C7M84_011606</name>
</gene>
<evidence type="ECO:0000256" key="10">
    <source>
        <dbReference type="ARBA" id="ARBA00023242"/>
    </source>
</evidence>
<feature type="binding site" evidence="11">
    <location>
        <position position="322"/>
    </location>
    <ligand>
        <name>Zn(2+)</name>
        <dbReference type="ChEBI" id="CHEBI:29105"/>
    </ligand>
</feature>
<feature type="binding site" evidence="11">
    <location>
        <position position="326"/>
    </location>
    <ligand>
        <name>Zn(2+)</name>
        <dbReference type="ChEBI" id="CHEBI:29105"/>
    </ligand>
</feature>
<keyword evidence="9" id="KW-0804">Transcription</keyword>
<comment type="caution">
    <text evidence="14">The sequence shown here is derived from an EMBL/GenBank/DDBJ whole genome shotgun (WGS) entry which is preliminary data.</text>
</comment>
<evidence type="ECO:0000256" key="7">
    <source>
        <dbReference type="ARBA" id="ARBA00023125"/>
    </source>
</evidence>
<feature type="domain" description="p53 DNA-binding" evidence="13">
    <location>
        <begin position="193"/>
        <end position="373"/>
    </location>
</feature>
<comment type="similarity">
    <text evidence="2">Belongs to the p53 family.</text>
</comment>
<dbReference type="InterPro" id="IPR002117">
    <property type="entry name" value="p53_tumour_suppressor"/>
</dbReference>
<dbReference type="PRINTS" id="PR00386">
    <property type="entry name" value="P53SUPPRESSR"/>
</dbReference>